<reference evidence="2" key="1">
    <citation type="submission" date="2016-11" db="EMBL/GenBank/DDBJ databases">
        <authorList>
            <person name="Varghese N."/>
            <person name="Submissions S."/>
        </authorList>
    </citation>
    <scope>NUCLEOTIDE SEQUENCE [LARGE SCALE GENOMIC DNA]</scope>
    <source>
        <strain evidence="2">DSM 17659</strain>
    </source>
</reference>
<gene>
    <name evidence="1" type="ORF">SAMN05444372_11088</name>
</gene>
<sequence length="29" mass="3453">MIKVYLDWNVMPGMKNNHFQELDDVGMNI</sequence>
<keyword evidence="2" id="KW-1185">Reference proteome</keyword>
<evidence type="ECO:0000313" key="1">
    <source>
        <dbReference type="EMBL" id="SHG82308.1"/>
    </source>
</evidence>
<organism evidence="1 2">
    <name type="scientific">Flavobacterium micromati</name>
    <dbReference type="NCBI Taxonomy" id="229205"/>
    <lineage>
        <taxon>Bacteria</taxon>
        <taxon>Pseudomonadati</taxon>
        <taxon>Bacteroidota</taxon>
        <taxon>Flavobacteriia</taxon>
        <taxon>Flavobacteriales</taxon>
        <taxon>Flavobacteriaceae</taxon>
        <taxon>Flavobacterium</taxon>
    </lineage>
</organism>
<evidence type="ECO:0000313" key="2">
    <source>
        <dbReference type="Proteomes" id="UP000184020"/>
    </source>
</evidence>
<dbReference type="AlphaFoldDB" id="A0A1M5MYC4"/>
<protein>
    <submittedName>
        <fullName evidence="1">Uncharacterized protein</fullName>
    </submittedName>
</protein>
<name>A0A1M5MYC4_9FLAO</name>
<dbReference type="Proteomes" id="UP000184020">
    <property type="component" value="Unassembled WGS sequence"/>
</dbReference>
<dbReference type="EMBL" id="FQWF01000010">
    <property type="protein sequence ID" value="SHG82308.1"/>
    <property type="molecule type" value="Genomic_DNA"/>
</dbReference>
<proteinExistence type="predicted"/>
<accession>A0A1M5MYC4</accession>